<dbReference type="Proteomes" id="UP000182190">
    <property type="component" value="Unassembled WGS sequence"/>
</dbReference>
<dbReference type="AlphaFoldDB" id="A0A7Z9BVP8"/>
<feature type="transmembrane region" description="Helical" evidence="10">
    <location>
        <begin position="128"/>
        <end position="149"/>
    </location>
</feature>
<reference evidence="12" key="1">
    <citation type="submission" date="2019-10" db="EMBL/GenBank/DDBJ databases">
        <authorList>
            <consortium name="Genoscope - CEA"/>
            <person name="William W."/>
        </authorList>
    </citation>
    <scope>NUCLEOTIDE SEQUENCE [LARGE SCALE GENOMIC DNA]</scope>
    <source>
        <strain evidence="12">BBR_PRJEB10994</strain>
    </source>
</reference>
<evidence type="ECO:0000259" key="11">
    <source>
        <dbReference type="SMART" id="SM00756"/>
    </source>
</evidence>
<feature type="transmembrane region" description="Helical" evidence="10">
    <location>
        <begin position="101"/>
        <end position="122"/>
    </location>
</feature>
<dbReference type="GO" id="GO:0048038">
    <property type="term" value="F:quinone binding"/>
    <property type="evidence" value="ECO:0007669"/>
    <property type="project" value="UniProtKB-KW"/>
</dbReference>
<dbReference type="InterPro" id="IPR044698">
    <property type="entry name" value="VKOR/LTO1"/>
</dbReference>
<dbReference type="InterPro" id="IPR036249">
    <property type="entry name" value="Thioredoxin-like_sf"/>
</dbReference>
<evidence type="ECO:0000256" key="4">
    <source>
        <dbReference type="ARBA" id="ARBA00022719"/>
    </source>
</evidence>
<dbReference type="GO" id="GO:0016491">
    <property type="term" value="F:oxidoreductase activity"/>
    <property type="evidence" value="ECO:0007669"/>
    <property type="project" value="UniProtKB-KW"/>
</dbReference>
<name>A0A7Z9BVP8_9CYAN</name>
<keyword evidence="3 10" id="KW-0812">Transmembrane</keyword>
<comment type="subcellular location">
    <subcellularLocation>
        <location evidence="1">Membrane</location>
        <topology evidence="1">Multi-pass membrane protein</topology>
    </subcellularLocation>
</comment>
<dbReference type="Pfam" id="PF07884">
    <property type="entry name" value="VKOR"/>
    <property type="match status" value="1"/>
</dbReference>
<evidence type="ECO:0000256" key="9">
    <source>
        <dbReference type="ARBA" id="ARBA00023284"/>
    </source>
</evidence>
<dbReference type="Gene3D" id="1.20.1440.130">
    <property type="entry name" value="VKOR domain"/>
    <property type="match status" value="1"/>
</dbReference>
<dbReference type="SUPFAM" id="SSF52833">
    <property type="entry name" value="Thioredoxin-like"/>
    <property type="match status" value="1"/>
</dbReference>
<evidence type="ECO:0000256" key="8">
    <source>
        <dbReference type="ARBA" id="ARBA00023157"/>
    </source>
</evidence>
<dbReference type="InterPro" id="IPR038354">
    <property type="entry name" value="VKOR_sf"/>
</dbReference>
<feature type="transmembrane region" description="Helical" evidence="10">
    <location>
        <begin position="57"/>
        <end position="81"/>
    </location>
</feature>
<dbReference type="Gene3D" id="3.40.30.10">
    <property type="entry name" value="Glutaredoxin"/>
    <property type="match status" value="1"/>
</dbReference>
<keyword evidence="9" id="KW-0676">Redox-active center</keyword>
<sequence length="300" mass="33198">MIRRRSTPWIHQKSRFIIASLAAFGAVITAYLTLVKLTGGNAACPITGCDQVLSSPYAVIFGLPLALFGFVAYIIMAGMAVSPWLINPETQKSLRTKTEDWTWLLIFAQATAMMIFSIYLIYLMAFVIKSLCIYCIASAICSLALFILGLLGRDWEDRGQLFFIAVVVAMITLIGTLAIYAPINSPRAEKNTFQITTTSEPANIELAQYLTQSDAKMYGAFWCEHCHDQKELFGQQAVEKLTYIECDEAGKNPQPDLCKAKSIQGYPTWEVQGQMYSGIQSLEKLATASGYKGSRAFGAR</sequence>
<keyword evidence="8" id="KW-1015">Disulfide bond</keyword>
<dbReference type="SMART" id="SM00756">
    <property type="entry name" value="VKc"/>
    <property type="match status" value="1"/>
</dbReference>
<evidence type="ECO:0000256" key="2">
    <source>
        <dbReference type="ARBA" id="ARBA00006214"/>
    </source>
</evidence>
<keyword evidence="5 10" id="KW-1133">Transmembrane helix</keyword>
<gene>
    <name evidence="12" type="ORF">PL9631_510026</name>
</gene>
<keyword evidence="6" id="KW-0560">Oxidoreductase</keyword>
<evidence type="ECO:0000313" key="12">
    <source>
        <dbReference type="EMBL" id="VXD20440.1"/>
    </source>
</evidence>
<keyword evidence="13" id="KW-1185">Reference proteome</keyword>
<feature type="domain" description="Vitamin K epoxide reductase" evidence="11">
    <location>
        <begin position="11"/>
        <end position="153"/>
    </location>
</feature>
<comment type="similarity">
    <text evidence="2">Belongs to the VKOR family.</text>
</comment>
<dbReference type="PANTHER" id="PTHR34573:SF1">
    <property type="entry name" value="VITAMIN K EPOXIDE REDUCTASE DOMAIN-CONTAINING PROTEIN"/>
    <property type="match status" value="1"/>
</dbReference>
<evidence type="ECO:0000256" key="7">
    <source>
        <dbReference type="ARBA" id="ARBA00023136"/>
    </source>
</evidence>
<keyword evidence="7 10" id="KW-0472">Membrane</keyword>
<dbReference type="RefSeq" id="WP_083618845.1">
    <property type="nucleotide sequence ID" value="NZ_LR735008.1"/>
</dbReference>
<feature type="transmembrane region" description="Helical" evidence="10">
    <location>
        <begin position="161"/>
        <end position="183"/>
    </location>
</feature>
<dbReference type="EMBL" id="CZCS02000192">
    <property type="protein sequence ID" value="VXD20440.1"/>
    <property type="molecule type" value="Genomic_DNA"/>
</dbReference>
<keyword evidence="4" id="KW-0874">Quinone</keyword>
<evidence type="ECO:0000256" key="5">
    <source>
        <dbReference type="ARBA" id="ARBA00022989"/>
    </source>
</evidence>
<protein>
    <recommendedName>
        <fullName evidence="11">Vitamin K epoxide reductase domain-containing protein</fullName>
    </recommendedName>
</protein>
<evidence type="ECO:0000256" key="10">
    <source>
        <dbReference type="SAM" id="Phobius"/>
    </source>
</evidence>
<organism evidence="12 13">
    <name type="scientific">Planktothrix paucivesiculata PCC 9631</name>
    <dbReference type="NCBI Taxonomy" id="671071"/>
    <lineage>
        <taxon>Bacteria</taxon>
        <taxon>Bacillati</taxon>
        <taxon>Cyanobacteriota</taxon>
        <taxon>Cyanophyceae</taxon>
        <taxon>Oscillatoriophycideae</taxon>
        <taxon>Oscillatoriales</taxon>
        <taxon>Microcoleaceae</taxon>
        <taxon>Planktothrix</taxon>
    </lineage>
</organism>
<feature type="transmembrane region" description="Helical" evidence="10">
    <location>
        <begin position="16"/>
        <end position="37"/>
    </location>
</feature>
<comment type="caution">
    <text evidence="12">The sequence shown here is derived from an EMBL/GenBank/DDBJ whole genome shotgun (WGS) entry which is preliminary data.</text>
</comment>
<evidence type="ECO:0000256" key="3">
    <source>
        <dbReference type="ARBA" id="ARBA00022692"/>
    </source>
</evidence>
<dbReference type="OrthoDB" id="185994at2"/>
<dbReference type="CDD" id="cd12916">
    <property type="entry name" value="VKOR_1"/>
    <property type="match status" value="1"/>
</dbReference>
<evidence type="ECO:0000256" key="6">
    <source>
        <dbReference type="ARBA" id="ARBA00023002"/>
    </source>
</evidence>
<evidence type="ECO:0000256" key="1">
    <source>
        <dbReference type="ARBA" id="ARBA00004141"/>
    </source>
</evidence>
<dbReference type="PANTHER" id="PTHR34573">
    <property type="entry name" value="VKC DOMAIN-CONTAINING PROTEIN"/>
    <property type="match status" value="1"/>
</dbReference>
<dbReference type="InterPro" id="IPR012932">
    <property type="entry name" value="VKOR"/>
</dbReference>
<accession>A0A7Z9BVP8</accession>
<dbReference type="GO" id="GO:0016020">
    <property type="term" value="C:membrane"/>
    <property type="evidence" value="ECO:0007669"/>
    <property type="project" value="UniProtKB-SubCell"/>
</dbReference>
<evidence type="ECO:0000313" key="13">
    <source>
        <dbReference type="Proteomes" id="UP000182190"/>
    </source>
</evidence>
<proteinExistence type="inferred from homology"/>